<comment type="caution">
    <text evidence="4">The sequence shown here is derived from an EMBL/GenBank/DDBJ whole genome shotgun (WGS) entry which is preliminary data.</text>
</comment>
<dbReference type="Proteomes" id="UP000516437">
    <property type="component" value="Chromosome 4"/>
</dbReference>
<dbReference type="EMBL" id="RXIC02000022">
    <property type="protein sequence ID" value="KAB1216884.1"/>
    <property type="molecule type" value="Genomic_DNA"/>
</dbReference>
<evidence type="ECO:0000313" key="5">
    <source>
        <dbReference type="Proteomes" id="UP000516437"/>
    </source>
</evidence>
<dbReference type="CDD" id="cd06141">
    <property type="entry name" value="WRN_exo"/>
    <property type="match status" value="1"/>
</dbReference>
<dbReference type="GO" id="GO:0008408">
    <property type="term" value="F:3'-5' exonuclease activity"/>
    <property type="evidence" value="ECO:0007669"/>
    <property type="project" value="InterPro"/>
</dbReference>
<evidence type="ECO:0000256" key="1">
    <source>
        <dbReference type="ARBA" id="ARBA00022722"/>
    </source>
</evidence>
<dbReference type="AlphaFoldDB" id="A0A6A1VV97"/>
<dbReference type="SMART" id="SM00474">
    <property type="entry name" value="35EXOc"/>
    <property type="match status" value="1"/>
</dbReference>
<sequence>MVAPNPFVICWNTTLVGLDTEWSLLPNKKAAVLQLCVDERCLIIQLVYMEDNIPLSTLESFLTDSNFTFVGIEVAQDIAKLKHEYGLECNKSMDIGRLAKRRWPGRFRGPSLKELASELLGIDMRKPEDVCLSNWEAKVLNENQIEYACIDAYASYRIGHKLLLGEGALNL</sequence>
<dbReference type="GO" id="GO:0005634">
    <property type="term" value="C:nucleus"/>
    <property type="evidence" value="ECO:0007669"/>
    <property type="project" value="TreeGrafter"/>
</dbReference>
<keyword evidence="4" id="KW-0269">Exonuclease</keyword>
<protein>
    <submittedName>
        <fullName evidence="4">Werner Syndrome-like exonuclease</fullName>
    </submittedName>
</protein>
<keyword evidence="2" id="KW-0378">Hydrolase</keyword>
<gene>
    <name evidence="4" type="ORF">CJ030_MR4G014270</name>
</gene>
<dbReference type="OrthoDB" id="446462at2759"/>
<reference evidence="4 5" key="1">
    <citation type="journal article" date="2019" name="Plant Biotechnol. J.">
        <title>The red bayberry genome and genetic basis of sex determination.</title>
        <authorList>
            <person name="Jia H.M."/>
            <person name="Jia H.J."/>
            <person name="Cai Q.L."/>
            <person name="Wang Y."/>
            <person name="Zhao H.B."/>
            <person name="Yang W.F."/>
            <person name="Wang G.Y."/>
            <person name="Li Y.H."/>
            <person name="Zhan D.L."/>
            <person name="Shen Y.T."/>
            <person name="Niu Q.F."/>
            <person name="Chang L."/>
            <person name="Qiu J."/>
            <person name="Zhao L."/>
            <person name="Xie H.B."/>
            <person name="Fu W.Y."/>
            <person name="Jin J."/>
            <person name="Li X.W."/>
            <person name="Jiao Y."/>
            <person name="Zhou C.C."/>
            <person name="Tu T."/>
            <person name="Chai C.Y."/>
            <person name="Gao J.L."/>
            <person name="Fan L.J."/>
            <person name="van de Weg E."/>
            <person name="Wang J.Y."/>
            <person name="Gao Z.S."/>
        </authorList>
    </citation>
    <scope>NUCLEOTIDE SEQUENCE [LARGE SCALE GENOMIC DNA]</scope>
    <source>
        <tissue evidence="4">Leaves</tissue>
    </source>
</reference>
<keyword evidence="5" id="KW-1185">Reference proteome</keyword>
<proteinExistence type="predicted"/>
<dbReference type="PANTHER" id="PTHR13620">
    <property type="entry name" value="3-5 EXONUCLEASE"/>
    <property type="match status" value="1"/>
</dbReference>
<dbReference type="SUPFAM" id="SSF53098">
    <property type="entry name" value="Ribonuclease H-like"/>
    <property type="match status" value="1"/>
</dbReference>
<evidence type="ECO:0000313" key="4">
    <source>
        <dbReference type="EMBL" id="KAB1216884.1"/>
    </source>
</evidence>
<feature type="domain" description="3'-5' exonuclease" evidence="3">
    <location>
        <begin position="2"/>
        <end position="168"/>
    </location>
</feature>
<dbReference type="Pfam" id="PF01612">
    <property type="entry name" value="DNA_pol_A_exo1"/>
    <property type="match status" value="1"/>
</dbReference>
<evidence type="ECO:0000259" key="3">
    <source>
        <dbReference type="SMART" id="SM00474"/>
    </source>
</evidence>
<evidence type="ECO:0000256" key="2">
    <source>
        <dbReference type="ARBA" id="ARBA00022801"/>
    </source>
</evidence>
<dbReference type="InterPro" id="IPR051132">
    <property type="entry name" value="3-5_Exonuclease_domain"/>
</dbReference>
<dbReference type="PANTHER" id="PTHR13620:SF121">
    <property type="entry name" value="EMB|CAB82946.1-RELATED"/>
    <property type="match status" value="1"/>
</dbReference>
<dbReference type="InterPro" id="IPR036397">
    <property type="entry name" value="RNaseH_sf"/>
</dbReference>
<dbReference type="InterPro" id="IPR012337">
    <property type="entry name" value="RNaseH-like_sf"/>
</dbReference>
<dbReference type="GO" id="GO:0005737">
    <property type="term" value="C:cytoplasm"/>
    <property type="evidence" value="ECO:0007669"/>
    <property type="project" value="TreeGrafter"/>
</dbReference>
<organism evidence="4 5">
    <name type="scientific">Morella rubra</name>
    <name type="common">Chinese bayberry</name>
    <dbReference type="NCBI Taxonomy" id="262757"/>
    <lineage>
        <taxon>Eukaryota</taxon>
        <taxon>Viridiplantae</taxon>
        <taxon>Streptophyta</taxon>
        <taxon>Embryophyta</taxon>
        <taxon>Tracheophyta</taxon>
        <taxon>Spermatophyta</taxon>
        <taxon>Magnoliopsida</taxon>
        <taxon>eudicotyledons</taxon>
        <taxon>Gunneridae</taxon>
        <taxon>Pentapetalae</taxon>
        <taxon>rosids</taxon>
        <taxon>fabids</taxon>
        <taxon>Fagales</taxon>
        <taxon>Myricaceae</taxon>
        <taxon>Morella</taxon>
    </lineage>
</organism>
<accession>A0A6A1VV97</accession>
<dbReference type="GO" id="GO:0006139">
    <property type="term" value="P:nucleobase-containing compound metabolic process"/>
    <property type="evidence" value="ECO:0007669"/>
    <property type="project" value="InterPro"/>
</dbReference>
<dbReference type="Gene3D" id="3.30.420.10">
    <property type="entry name" value="Ribonuclease H-like superfamily/Ribonuclease H"/>
    <property type="match status" value="1"/>
</dbReference>
<dbReference type="InterPro" id="IPR002562">
    <property type="entry name" value="3'-5'_exonuclease_dom"/>
</dbReference>
<keyword evidence="1" id="KW-0540">Nuclease</keyword>
<name>A0A6A1VV97_9ROSI</name>
<dbReference type="GO" id="GO:0003676">
    <property type="term" value="F:nucleic acid binding"/>
    <property type="evidence" value="ECO:0007669"/>
    <property type="project" value="InterPro"/>
</dbReference>